<evidence type="ECO:0000313" key="4">
    <source>
        <dbReference type="Proteomes" id="UP001589788"/>
    </source>
</evidence>
<dbReference type="Gene3D" id="3.40.1030.10">
    <property type="entry name" value="Nucleoside phosphorylase/phosphoribosyltransferase catalytic domain"/>
    <property type="match status" value="1"/>
</dbReference>
<dbReference type="EMBL" id="JBHLYQ010000248">
    <property type="protein sequence ID" value="MFC0083075.1"/>
    <property type="molecule type" value="Genomic_DNA"/>
</dbReference>
<accession>A0ABV6C5V5</accession>
<keyword evidence="4" id="KW-1185">Reference proteome</keyword>
<keyword evidence="1 3" id="KW-0328">Glycosyltransferase</keyword>
<dbReference type="SUPFAM" id="SSF52418">
    <property type="entry name" value="Nucleoside phosphorylase/phosphoribosyltransferase catalytic domain"/>
    <property type="match status" value="1"/>
</dbReference>
<proteinExistence type="predicted"/>
<dbReference type="Proteomes" id="UP001589788">
    <property type="component" value="Unassembled WGS sequence"/>
</dbReference>
<evidence type="ECO:0000256" key="2">
    <source>
        <dbReference type="ARBA" id="ARBA00022679"/>
    </source>
</evidence>
<gene>
    <name evidence="3" type="primary">trpD</name>
    <name evidence="3" type="ORF">ACFFRE_13150</name>
</gene>
<dbReference type="GO" id="GO:0004048">
    <property type="term" value="F:anthranilate phosphoribosyltransferase activity"/>
    <property type="evidence" value="ECO:0007669"/>
    <property type="project" value="UniProtKB-EC"/>
</dbReference>
<dbReference type="EC" id="2.4.2.18" evidence="3"/>
<name>A0ABV6C5V5_9ACTN</name>
<feature type="non-terminal residue" evidence="3">
    <location>
        <position position="1"/>
    </location>
</feature>
<keyword evidence="2 3" id="KW-0808">Transferase</keyword>
<comment type="caution">
    <text evidence="3">The sequence shown here is derived from an EMBL/GenBank/DDBJ whole genome shotgun (WGS) entry which is preliminary data.</text>
</comment>
<dbReference type="InterPro" id="IPR035902">
    <property type="entry name" value="Nuc_phospho_transferase"/>
</dbReference>
<protein>
    <submittedName>
        <fullName evidence="3">Anthranilate phosphoribosyltransferase</fullName>
        <ecNumber evidence="3">2.4.2.18</ecNumber>
    </submittedName>
</protein>
<evidence type="ECO:0000313" key="3">
    <source>
        <dbReference type="EMBL" id="MFC0083075.1"/>
    </source>
</evidence>
<organism evidence="3 4">
    <name type="scientific">Aciditerrimonas ferrireducens</name>
    <dbReference type="NCBI Taxonomy" id="667306"/>
    <lineage>
        <taxon>Bacteria</taxon>
        <taxon>Bacillati</taxon>
        <taxon>Actinomycetota</taxon>
        <taxon>Acidimicrobiia</taxon>
        <taxon>Acidimicrobiales</taxon>
        <taxon>Acidimicrobiaceae</taxon>
        <taxon>Aciditerrimonas</taxon>
    </lineage>
</organism>
<sequence length="56" mass="5482">RDVVLLNAAAGLLVAGRVADLADGLARAAEAVDSGAAAATLDRLVEVSTREAAAGH</sequence>
<evidence type="ECO:0000256" key="1">
    <source>
        <dbReference type="ARBA" id="ARBA00022676"/>
    </source>
</evidence>
<reference evidence="3 4" key="1">
    <citation type="submission" date="2024-09" db="EMBL/GenBank/DDBJ databases">
        <authorList>
            <person name="Sun Q."/>
            <person name="Mori K."/>
        </authorList>
    </citation>
    <scope>NUCLEOTIDE SEQUENCE [LARGE SCALE GENOMIC DNA]</scope>
    <source>
        <strain evidence="3 4">JCM 15389</strain>
    </source>
</reference>